<reference evidence="2" key="2">
    <citation type="submission" date="2021-10" db="EMBL/GenBank/DDBJ databases">
        <title>Phylogenomics reveals ancestral predisposition of the termite-cultivated fungus Termitomyces towards a domesticated lifestyle.</title>
        <authorList>
            <person name="Auxier B."/>
            <person name="Grum-Grzhimaylo A."/>
            <person name="Cardenas M.E."/>
            <person name="Lodge J.D."/>
            <person name="Laessoe T."/>
            <person name="Pedersen O."/>
            <person name="Smith M.E."/>
            <person name="Kuyper T.W."/>
            <person name="Franco-Molano E.A."/>
            <person name="Baroni T.J."/>
            <person name="Aanen D.K."/>
        </authorList>
    </citation>
    <scope>NUCLEOTIDE SEQUENCE</scope>
    <source>
        <strain evidence="2">D49</strain>
    </source>
</reference>
<dbReference type="Proteomes" id="UP000717328">
    <property type="component" value="Unassembled WGS sequence"/>
</dbReference>
<feature type="region of interest" description="Disordered" evidence="1">
    <location>
        <begin position="87"/>
        <end position="124"/>
    </location>
</feature>
<accession>A0A9P7FPG7</accession>
<evidence type="ECO:0000313" key="3">
    <source>
        <dbReference type="Proteomes" id="UP000717328"/>
    </source>
</evidence>
<gene>
    <name evidence="2" type="ORF">H0H81_010148</name>
</gene>
<feature type="region of interest" description="Disordered" evidence="1">
    <location>
        <begin position="24"/>
        <end position="70"/>
    </location>
</feature>
<evidence type="ECO:0000256" key="1">
    <source>
        <dbReference type="SAM" id="MobiDB-lite"/>
    </source>
</evidence>
<keyword evidence="3" id="KW-1185">Reference proteome</keyword>
<dbReference type="AlphaFoldDB" id="A0A9P7FPG7"/>
<evidence type="ECO:0000313" key="2">
    <source>
        <dbReference type="EMBL" id="KAG5635768.1"/>
    </source>
</evidence>
<proteinExistence type="predicted"/>
<dbReference type="EMBL" id="JABCKI010006026">
    <property type="protein sequence ID" value="KAG5635768.1"/>
    <property type="molecule type" value="Genomic_DNA"/>
</dbReference>
<name>A0A9P7FPG7_9AGAR</name>
<comment type="caution">
    <text evidence="2">The sequence shown here is derived from an EMBL/GenBank/DDBJ whole genome shotgun (WGS) entry which is preliminary data.</text>
</comment>
<sequence length="307" mass="34294">MAKKLSTNIIQNRYKLRVHPSAVRATAGPVTRPGDTAVPKEPRVGSANVSVSKPEDEAGPCRQERSEQHNLLSELKRAEPDYSHFVETSHRADDADGDPSRFSSKEEDVSSRLTSLPESEDLPLPPRRRAYVEDVPDEGDTVLTRDQTAVVQEARQSMTEAERRLVDTRNHVVNNIDLHVNSAFLERDNPGDSSCAKGKTVDPHNWGDADLSGDELDPDVQAQILEACNLQRDSECPDDPEDEDWAPEVSEEPVIRGPSDEDIAERLRFKEQLEANIQHLQDENNVMESPLGQPIIFFLLYTVLSTV</sequence>
<organism evidence="2 3">
    <name type="scientific">Sphagnurus paluster</name>
    <dbReference type="NCBI Taxonomy" id="117069"/>
    <lineage>
        <taxon>Eukaryota</taxon>
        <taxon>Fungi</taxon>
        <taxon>Dikarya</taxon>
        <taxon>Basidiomycota</taxon>
        <taxon>Agaricomycotina</taxon>
        <taxon>Agaricomycetes</taxon>
        <taxon>Agaricomycetidae</taxon>
        <taxon>Agaricales</taxon>
        <taxon>Tricholomatineae</taxon>
        <taxon>Lyophyllaceae</taxon>
        <taxon>Sphagnurus</taxon>
    </lineage>
</organism>
<dbReference type="OrthoDB" id="3032433at2759"/>
<feature type="non-terminal residue" evidence="2">
    <location>
        <position position="307"/>
    </location>
</feature>
<reference evidence="2" key="1">
    <citation type="submission" date="2021-02" db="EMBL/GenBank/DDBJ databases">
        <authorList>
            <person name="Nieuwenhuis M."/>
            <person name="Van De Peppel L.J.J."/>
        </authorList>
    </citation>
    <scope>NUCLEOTIDE SEQUENCE</scope>
    <source>
        <strain evidence="2">D49</strain>
    </source>
</reference>
<protein>
    <submittedName>
        <fullName evidence="2">Uncharacterized protein</fullName>
    </submittedName>
</protein>
<feature type="compositionally biased region" description="Acidic residues" evidence="1">
    <location>
        <begin position="236"/>
        <end position="251"/>
    </location>
</feature>
<feature type="region of interest" description="Disordered" evidence="1">
    <location>
        <begin position="232"/>
        <end position="255"/>
    </location>
</feature>